<evidence type="ECO:0000256" key="3">
    <source>
        <dbReference type="ARBA" id="ARBA00022723"/>
    </source>
</evidence>
<reference evidence="9" key="1">
    <citation type="journal article" date="2021" name="Open Biol.">
        <title>Shared evolutionary footprints suggest mitochondrial oxidative damage underlies multiple complex I losses in fungi.</title>
        <authorList>
            <person name="Schikora-Tamarit M.A."/>
            <person name="Marcet-Houben M."/>
            <person name="Nosek J."/>
            <person name="Gabaldon T."/>
        </authorList>
    </citation>
    <scope>NUCLEOTIDE SEQUENCE</scope>
    <source>
        <strain evidence="9">NCAIM Y.01608</strain>
    </source>
</reference>
<dbReference type="CDD" id="cd05285">
    <property type="entry name" value="sorbitol_DH"/>
    <property type="match status" value="1"/>
</dbReference>
<dbReference type="Proteomes" id="UP000788993">
    <property type="component" value="Unassembled WGS sequence"/>
</dbReference>
<dbReference type="InterPro" id="IPR011032">
    <property type="entry name" value="GroES-like_sf"/>
</dbReference>
<evidence type="ECO:0000256" key="5">
    <source>
        <dbReference type="ARBA" id="ARBA00023002"/>
    </source>
</evidence>
<dbReference type="PANTHER" id="PTHR43161">
    <property type="entry name" value="SORBITOL DEHYDROGENASE"/>
    <property type="match status" value="1"/>
</dbReference>
<feature type="domain" description="Enoyl reductase (ER)" evidence="8">
    <location>
        <begin position="15"/>
        <end position="356"/>
    </location>
</feature>
<evidence type="ECO:0000256" key="4">
    <source>
        <dbReference type="ARBA" id="ARBA00022833"/>
    </source>
</evidence>
<dbReference type="GO" id="GO:0003939">
    <property type="term" value="F:L-iditol 2-dehydrogenase (NAD+) activity"/>
    <property type="evidence" value="ECO:0007669"/>
    <property type="project" value="TreeGrafter"/>
</dbReference>
<keyword evidence="5" id="KW-0560">Oxidoreductase</keyword>
<protein>
    <recommendedName>
        <fullName evidence="8">Enoyl reductase (ER) domain-containing protein</fullName>
    </recommendedName>
</protein>
<evidence type="ECO:0000256" key="6">
    <source>
        <dbReference type="ARBA" id="ARBA00023027"/>
    </source>
</evidence>
<dbReference type="Gene3D" id="3.40.50.720">
    <property type="entry name" value="NAD(P)-binding Rossmann-like Domain"/>
    <property type="match status" value="1"/>
</dbReference>
<evidence type="ECO:0000256" key="2">
    <source>
        <dbReference type="ARBA" id="ARBA00008072"/>
    </source>
</evidence>
<dbReference type="InterPro" id="IPR036291">
    <property type="entry name" value="NAD(P)-bd_dom_sf"/>
</dbReference>
<dbReference type="Pfam" id="PF00107">
    <property type="entry name" value="ADH_zinc_N"/>
    <property type="match status" value="1"/>
</dbReference>
<evidence type="ECO:0000313" key="10">
    <source>
        <dbReference type="Proteomes" id="UP000788993"/>
    </source>
</evidence>
<dbReference type="Pfam" id="PF08240">
    <property type="entry name" value="ADH_N"/>
    <property type="match status" value="1"/>
</dbReference>
<comment type="similarity">
    <text evidence="2 7">Belongs to the zinc-containing alcohol dehydrogenase family.</text>
</comment>
<keyword evidence="10" id="KW-1185">Reference proteome</keyword>
<evidence type="ECO:0000313" key="9">
    <source>
        <dbReference type="EMBL" id="KAH3665353.1"/>
    </source>
</evidence>
<name>A0A9P8P4G4_9ASCO</name>
<dbReference type="InterPro" id="IPR013149">
    <property type="entry name" value="ADH-like_C"/>
</dbReference>
<keyword evidence="6" id="KW-0520">NAD</keyword>
<sequence length="363" mass="39432">MTYNSIPNPSLQVTKDHTLEIKEAPVERPGAGEALVHIKATGICGSDVHFWKHGQIGELKVLGNCVLGHEAAGEVVEVGEGVTNVKVGDRVAIEPQMPCGTCFLCIQGDYNLCEKVDFLSVYPCHGTMQRFRKTKAATLFKIPDRMTFEEGALCEPLSVAYHGIERAELELGRGAMICGAGPIGLATLVLANASGAAPLAISDLSAERLAFAKKLVPRVKTYQIDPKLSPQQNAIGVRKLFGPTEEDAPPRVLECTGVEGSIVTGAYIVRRGGTLMVIGVGRDIINNFPFMHLSLGEVDVKFINRYHQSWPAVIRLISDGIIDVQQFVTHRFPLEKADEAIKLSSDPRNGSIKVIIEDQLRVL</sequence>
<dbReference type="PANTHER" id="PTHR43161:SF4">
    <property type="entry name" value="D-XYLULOSE REDUCTASE"/>
    <property type="match status" value="1"/>
</dbReference>
<dbReference type="AlphaFoldDB" id="A0A9P8P4G4"/>
<dbReference type="GO" id="GO:0006062">
    <property type="term" value="P:sorbitol catabolic process"/>
    <property type="evidence" value="ECO:0007669"/>
    <property type="project" value="TreeGrafter"/>
</dbReference>
<dbReference type="PROSITE" id="PS00059">
    <property type="entry name" value="ADH_ZINC"/>
    <property type="match status" value="1"/>
</dbReference>
<comment type="cofactor">
    <cofactor evidence="1 7">
        <name>Zn(2+)</name>
        <dbReference type="ChEBI" id="CHEBI:29105"/>
    </cofactor>
</comment>
<gene>
    <name evidence="9" type="ORF">OGATHE_004169</name>
</gene>
<dbReference type="EMBL" id="JAEUBD010001178">
    <property type="protein sequence ID" value="KAH3665353.1"/>
    <property type="molecule type" value="Genomic_DNA"/>
</dbReference>
<dbReference type="InterPro" id="IPR045306">
    <property type="entry name" value="SDH-like"/>
</dbReference>
<keyword evidence="3 7" id="KW-0479">Metal-binding</keyword>
<dbReference type="InterPro" id="IPR020843">
    <property type="entry name" value="ER"/>
</dbReference>
<dbReference type="InterPro" id="IPR002328">
    <property type="entry name" value="ADH_Zn_CS"/>
</dbReference>
<dbReference type="SMART" id="SM00829">
    <property type="entry name" value="PKS_ER"/>
    <property type="match status" value="1"/>
</dbReference>
<dbReference type="Gene3D" id="3.90.180.10">
    <property type="entry name" value="Medium-chain alcohol dehydrogenases, catalytic domain"/>
    <property type="match status" value="1"/>
</dbReference>
<proteinExistence type="inferred from homology"/>
<evidence type="ECO:0000259" key="8">
    <source>
        <dbReference type="SMART" id="SM00829"/>
    </source>
</evidence>
<evidence type="ECO:0000256" key="1">
    <source>
        <dbReference type="ARBA" id="ARBA00001947"/>
    </source>
</evidence>
<evidence type="ECO:0000256" key="7">
    <source>
        <dbReference type="RuleBase" id="RU361277"/>
    </source>
</evidence>
<organism evidence="9 10">
    <name type="scientific">Ogataea polymorpha</name>
    <dbReference type="NCBI Taxonomy" id="460523"/>
    <lineage>
        <taxon>Eukaryota</taxon>
        <taxon>Fungi</taxon>
        <taxon>Dikarya</taxon>
        <taxon>Ascomycota</taxon>
        <taxon>Saccharomycotina</taxon>
        <taxon>Pichiomycetes</taxon>
        <taxon>Pichiales</taxon>
        <taxon>Pichiaceae</taxon>
        <taxon>Ogataea</taxon>
    </lineage>
</organism>
<dbReference type="InterPro" id="IPR013154">
    <property type="entry name" value="ADH-like_N"/>
</dbReference>
<dbReference type="SUPFAM" id="SSF50129">
    <property type="entry name" value="GroES-like"/>
    <property type="match status" value="1"/>
</dbReference>
<dbReference type="FunFam" id="3.40.50.720:FF:000068">
    <property type="entry name" value="Sorbitol dehydrogenase"/>
    <property type="match status" value="1"/>
</dbReference>
<keyword evidence="4 7" id="KW-0862">Zinc</keyword>
<dbReference type="GO" id="GO:0008270">
    <property type="term" value="F:zinc ion binding"/>
    <property type="evidence" value="ECO:0007669"/>
    <property type="project" value="InterPro"/>
</dbReference>
<reference evidence="9" key="2">
    <citation type="submission" date="2021-01" db="EMBL/GenBank/DDBJ databases">
        <authorList>
            <person name="Schikora-Tamarit M.A."/>
        </authorList>
    </citation>
    <scope>NUCLEOTIDE SEQUENCE</scope>
    <source>
        <strain evidence="9">NCAIM Y.01608</strain>
    </source>
</reference>
<dbReference type="SUPFAM" id="SSF51735">
    <property type="entry name" value="NAD(P)-binding Rossmann-fold domains"/>
    <property type="match status" value="1"/>
</dbReference>
<accession>A0A9P8P4G4</accession>
<comment type="caution">
    <text evidence="9">The sequence shown here is derived from an EMBL/GenBank/DDBJ whole genome shotgun (WGS) entry which is preliminary data.</text>
</comment>